<accession>A0A1B8ANV8</accession>
<dbReference type="AlphaFoldDB" id="A0A1B8ANV8"/>
<keyword evidence="4" id="KW-0539">Nucleus</keyword>
<organism evidence="6 7">
    <name type="scientific">Fusarium poae</name>
    <dbReference type="NCBI Taxonomy" id="36050"/>
    <lineage>
        <taxon>Eukaryota</taxon>
        <taxon>Fungi</taxon>
        <taxon>Dikarya</taxon>
        <taxon>Ascomycota</taxon>
        <taxon>Pezizomycotina</taxon>
        <taxon>Sordariomycetes</taxon>
        <taxon>Hypocreomycetidae</taxon>
        <taxon>Hypocreales</taxon>
        <taxon>Nectriaceae</taxon>
        <taxon>Fusarium</taxon>
    </lineage>
</organism>
<proteinExistence type="inferred from homology"/>
<evidence type="ECO:0000256" key="1">
    <source>
        <dbReference type="ARBA" id="ARBA00004123"/>
    </source>
</evidence>
<evidence type="ECO:0000313" key="7">
    <source>
        <dbReference type="Proteomes" id="UP000091967"/>
    </source>
</evidence>
<comment type="similarity">
    <text evidence="2">Belongs to the CDC73 family.</text>
</comment>
<dbReference type="Pfam" id="PF05179">
    <property type="entry name" value="CDC73_C"/>
    <property type="match status" value="1"/>
</dbReference>
<dbReference type="GO" id="GO:0000993">
    <property type="term" value="F:RNA polymerase II complex binding"/>
    <property type="evidence" value="ECO:0007669"/>
    <property type="project" value="TreeGrafter"/>
</dbReference>
<name>A0A1B8ANV8_FUSPO</name>
<feature type="domain" description="Cell division control protein 73 C-terminal" evidence="5">
    <location>
        <begin position="235"/>
        <end position="394"/>
    </location>
</feature>
<protein>
    <recommendedName>
        <fullName evidence="5">Cell division control protein 73 C-terminal domain-containing protein</fullName>
    </recommendedName>
</protein>
<dbReference type="Gene3D" id="3.40.50.11990">
    <property type="entry name" value="RNA polymerase II accessory factor, Cdc73 C-terminal domain"/>
    <property type="match status" value="1"/>
</dbReference>
<dbReference type="GO" id="GO:0016593">
    <property type="term" value="C:Cdc73/Paf1 complex"/>
    <property type="evidence" value="ECO:0007669"/>
    <property type="project" value="InterPro"/>
</dbReference>
<dbReference type="InterPro" id="IPR007852">
    <property type="entry name" value="Cdc73/Parafibromin"/>
</dbReference>
<dbReference type="GO" id="GO:0032968">
    <property type="term" value="P:positive regulation of transcription elongation by RNA polymerase II"/>
    <property type="evidence" value="ECO:0007669"/>
    <property type="project" value="TreeGrafter"/>
</dbReference>
<dbReference type="FunFam" id="3.40.50.11990:FF:000003">
    <property type="entry name" value="Pol II transcription elongation factor subunit Cdc73"/>
    <property type="match status" value="1"/>
</dbReference>
<comment type="subcellular location">
    <subcellularLocation>
        <location evidence="1">Nucleus</location>
    </subcellularLocation>
</comment>
<evidence type="ECO:0000256" key="2">
    <source>
        <dbReference type="ARBA" id="ARBA00010427"/>
    </source>
</evidence>
<keyword evidence="7" id="KW-1185">Reference proteome</keyword>
<reference evidence="6 7" key="1">
    <citation type="submission" date="2016-06" db="EMBL/GenBank/DDBJ databases">
        <title>Living apart together: crosstalk between the core and supernumerary genomes in a fungal plant pathogen.</title>
        <authorList>
            <person name="Vanheule A."/>
            <person name="Audenaert K."/>
            <person name="Warris S."/>
            <person name="Van De Geest H."/>
            <person name="Schijlen E."/>
            <person name="Hofte M."/>
            <person name="De Saeger S."/>
            <person name="Haesaert G."/>
            <person name="Waalwijk C."/>
            <person name="Van Der Lee T."/>
        </authorList>
    </citation>
    <scope>NUCLEOTIDE SEQUENCE [LARGE SCALE GENOMIC DNA]</scope>
    <source>
        <strain evidence="6 7">2516</strain>
    </source>
</reference>
<dbReference type="OMA" id="FRPDYWN"/>
<dbReference type="EMBL" id="LYXU01000003">
    <property type="protein sequence ID" value="OBS22026.1"/>
    <property type="molecule type" value="Genomic_DNA"/>
</dbReference>
<evidence type="ECO:0000256" key="4">
    <source>
        <dbReference type="ARBA" id="ARBA00023242"/>
    </source>
</evidence>
<dbReference type="STRING" id="36050.A0A1B8ANV8"/>
<evidence type="ECO:0000259" key="5">
    <source>
        <dbReference type="Pfam" id="PF05179"/>
    </source>
</evidence>
<evidence type="ECO:0000313" key="6">
    <source>
        <dbReference type="EMBL" id="OBS22026.1"/>
    </source>
</evidence>
<sequence length="410" mass="45453">MASAADLDGLVLLRQSISSGAPFIPCASTDASATEVPLSQATYLRFPNQDIAVPIDGPTRFVSHDKPVDLRSIYFAWLNREVAIPEYNASATKLNDELAAAGSSGKAQNLGFIERLDLITWLEGASEESEYIKPLANDKDATTIDVAITAKTGVVNSASQARSGRGTMDPRLVGIYNGERKMGDRNTVLRGAKPTDFSHVRKLAAPFIQKKSQSSSASIPTNPSLALNQKVPTRRPDPIILLSPSASSLIRLSNVRSFLEDGKFVPTDASGTTATMLHVQRLVPSIDPNRPMRFILVEGSEAFKPEYWNRIVAVLTTGQTWQFKNYKWSDPNELFKHTLGIYVGWRGETAPDNIRGWGHRVLSTGIDRWRGEGHDTSRFRDKEIVEQIWRAIEENMRYRGWKKDRAPSSI</sequence>
<comment type="caution">
    <text evidence="6">The sequence shown here is derived from an EMBL/GenBank/DDBJ whole genome shotgun (WGS) entry which is preliminary data.</text>
</comment>
<dbReference type="PANTHER" id="PTHR12466">
    <property type="entry name" value="CDC73 DOMAIN PROTEIN"/>
    <property type="match status" value="1"/>
</dbReference>
<dbReference type="PANTHER" id="PTHR12466:SF8">
    <property type="entry name" value="PARAFIBROMIN"/>
    <property type="match status" value="1"/>
</dbReference>
<evidence type="ECO:0000256" key="3">
    <source>
        <dbReference type="ARBA" id="ARBA00023163"/>
    </source>
</evidence>
<gene>
    <name evidence="6" type="ORF">FPOA_08363</name>
</gene>
<keyword evidence="3" id="KW-0804">Transcription</keyword>
<dbReference type="InterPro" id="IPR031336">
    <property type="entry name" value="CDC73_C"/>
</dbReference>
<dbReference type="InterPro" id="IPR038103">
    <property type="entry name" value="CDC73_C_sf"/>
</dbReference>
<dbReference type="Proteomes" id="UP000091967">
    <property type="component" value="Unassembled WGS sequence"/>
</dbReference>
<dbReference type="GO" id="GO:0006368">
    <property type="term" value="P:transcription elongation by RNA polymerase II"/>
    <property type="evidence" value="ECO:0007669"/>
    <property type="project" value="InterPro"/>
</dbReference>